<dbReference type="Gene3D" id="3.10.290.10">
    <property type="entry name" value="RNA-binding S4 domain"/>
    <property type="match status" value="1"/>
</dbReference>
<evidence type="ECO:0000256" key="2">
    <source>
        <dbReference type="ARBA" id="ARBA00007465"/>
    </source>
</evidence>
<evidence type="ECO:0000256" key="9">
    <source>
        <dbReference type="HAMAP-Rule" id="MF_01306"/>
    </source>
</evidence>
<dbReference type="InterPro" id="IPR005709">
    <property type="entry name" value="Ribosomal_uS4_bac-type"/>
</dbReference>
<keyword evidence="5 9" id="KW-0689">Ribosomal protein</keyword>
<dbReference type="SUPFAM" id="SSF55174">
    <property type="entry name" value="Alpha-L RNA-binding motif"/>
    <property type="match status" value="1"/>
</dbReference>
<dbReference type="GO" id="GO:0003735">
    <property type="term" value="F:structural constituent of ribosome"/>
    <property type="evidence" value="ECO:0007669"/>
    <property type="project" value="InterPro"/>
</dbReference>
<name>A0A6J4K3B8_9CHLR</name>
<evidence type="ECO:0000259" key="10">
    <source>
        <dbReference type="SMART" id="SM01390"/>
    </source>
</evidence>
<evidence type="ECO:0000256" key="3">
    <source>
        <dbReference type="ARBA" id="ARBA00022730"/>
    </source>
</evidence>
<dbReference type="NCBIfam" id="TIGR01017">
    <property type="entry name" value="rpsD_bact"/>
    <property type="match status" value="1"/>
</dbReference>
<comment type="subunit">
    <text evidence="7 9">Part of the 30S ribosomal subunit. Contacts protein S5. The interaction surface between S4 and S5 is involved in control of translational fidelity.</text>
</comment>
<evidence type="ECO:0000256" key="1">
    <source>
        <dbReference type="ARBA" id="ARBA00003866"/>
    </source>
</evidence>
<dbReference type="InterPro" id="IPR036986">
    <property type="entry name" value="S4_RNA-bd_sf"/>
</dbReference>
<dbReference type="Gene3D" id="1.10.1050.10">
    <property type="entry name" value="Ribosomal Protein S4 Delta 41, Chain A, domain 1"/>
    <property type="match status" value="1"/>
</dbReference>
<dbReference type="InterPro" id="IPR022801">
    <property type="entry name" value="Ribosomal_uS4"/>
</dbReference>
<dbReference type="GO" id="GO:0019843">
    <property type="term" value="F:rRNA binding"/>
    <property type="evidence" value="ECO:0007669"/>
    <property type="project" value="UniProtKB-UniRule"/>
</dbReference>
<keyword evidence="3 9" id="KW-0699">rRNA-binding</keyword>
<protein>
    <recommendedName>
        <fullName evidence="8 9">Small ribosomal subunit protein uS4</fullName>
    </recommendedName>
</protein>
<evidence type="ECO:0000256" key="4">
    <source>
        <dbReference type="ARBA" id="ARBA00022884"/>
    </source>
</evidence>
<dbReference type="EMBL" id="CADCTC010000264">
    <property type="protein sequence ID" value="CAA9294828.1"/>
    <property type="molecule type" value="Genomic_DNA"/>
</dbReference>
<comment type="similarity">
    <text evidence="2 9">Belongs to the universal ribosomal protein uS4 family.</text>
</comment>
<evidence type="ECO:0000256" key="8">
    <source>
        <dbReference type="ARBA" id="ARBA00035254"/>
    </source>
</evidence>
<dbReference type="InterPro" id="IPR001912">
    <property type="entry name" value="Ribosomal_uS4_N"/>
</dbReference>
<sequence>MARYTGPVCKLCRREGMKLFLKAERCLTPKCAVERRNTPPGQQSVAGARRRRPTEFALQWREKQKARRIYGLLEAQFRRHFEEAERRPGSTGENLLQILESRLDNILYRIGIGGLPAQARPVVRHGPWLVYRRKCQIPSRLVRPEDVVSVAPTARETEMVRTAIESGPQRQIPAWLSFDPSAFSARINALPNRGEIETAVTEQLIVEFYAR</sequence>
<dbReference type="CDD" id="cd00165">
    <property type="entry name" value="S4"/>
    <property type="match status" value="1"/>
</dbReference>
<comment type="function">
    <text evidence="9">With S5 and S12 plays an important role in translational accuracy.</text>
</comment>
<keyword evidence="6 9" id="KW-0687">Ribonucleoprotein</keyword>
<dbReference type="FunFam" id="3.10.290.10:FF:000001">
    <property type="entry name" value="30S ribosomal protein S4"/>
    <property type="match status" value="1"/>
</dbReference>
<dbReference type="GO" id="GO:0042274">
    <property type="term" value="P:ribosomal small subunit biogenesis"/>
    <property type="evidence" value="ECO:0007669"/>
    <property type="project" value="TreeGrafter"/>
</dbReference>
<dbReference type="PANTHER" id="PTHR11831">
    <property type="entry name" value="30S 40S RIBOSOMAL PROTEIN"/>
    <property type="match status" value="1"/>
</dbReference>
<evidence type="ECO:0000313" key="11">
    <source>
        <dbReference type="EMBL" id="CAA9294828.1"/>
    </source>
</evidence>
<dbReference type="FunFam" id="1.10.1050.10:FF:000001">
    <property type="entry name" value="30S ribosomal protein S4"/>
    <property type="match status" value="1"/>
</dbReference>
<gene>
    <name evidence="9" type="primary">rpsD</name>
    <name evidence="11" type="ORF">AVDCRST_MAG77-5081</name>
</gene>
<dbReference type="SMART" id="SM01390">
    <property type="entry name" value="Ribosomal_S4"/>
    <property type="match status" value="1"/>
</dbReference>
<dbReference type="Pfam" id="PF00163">
    <property type="entry name" value="Ribosomal_S4"/>
    <property type="match status" value="1"/>
</dbReference>
<evidence type="ECO:0000256" key="5">
    <source>
        <dbReference type="ARBA" id="ARBA00022980"/>
    </source>
</evidence>
<proteinExistence type="inferred from homology"/>
<evidence type="ECO:0000256" key="7">
    <source>
        <dbReference type="ARBA" id="ARBA00025813"/>
    </source>
</evidence>
<organism evidence="11">
    <name type="scientific">uncultured Chloroflexota bacterium</name>
    <dbReference type="NCBI Taxonomy" id="166587"/>
    <lineage>
        <taxon>Bacteria</taxon>
        <taxon>Bacillati</taxon>
        <taxon>Chloroflexota</taxon>
        <taxon>environmental samples</taxon>
    </lineage>
</organism>
<dbReference type="HAMAP" id="MF_01306_B">
    <property type="entry name" value="Ribosomal_uS4_B"/>
    <property type="match status" value="1"/>
</dbReference>
<feature type="domain" description="Small ribosomal subunit protein uS4 N-terminal" evidence="10">
    <location>
        <begin position="3"/>
        <end position="100"/>
    </location>
</feature>
<reference evidence="11" key="1">
    <citation type="submission" date="2020-02" db="EMBL/GenBank/DDBJ databases">
        <authorList>
            <person name="Meier V. D."/>
        </authorList>
    </citation>
    <scope>NUCLEOTIDE SEQUENCE</scope>
    <source>
        <strain evidence="11">AVDCRST_MAG77</strain>
    </source>
</reference>
<dbReference type="PANTHER" id="PTHR11831:SF4">
    <property type="entry name" value="SMALL RIBOSOMAL SUBUNIT PROTEIN US4M"/>
    <property type="match status" value="1"/>
</dbReference>
<dbReference type="NCBIfam" id="NF003717">
    <property type="entry name" value="PRK05327.1"/>
    <property type="match status" value="1"/>
</dbReference>
<dbReference type="AlphaFoldDB" id="A0A6J4K3B8"/>
<accession>A0A6J4K3B8</accession>
<evidence type="ECO:0000256" key="6">
    <source>
        <dbReference type="ARBA" id="ARBA00023274"/>
    </source>
</evidence>
<dbReference type="GO" id="GO:0006412">
    <property type="term" value="P:translation"/>
    <property type="evidence" value="ECO:0007669"/>
    <property type="project" value="UniProtKB-UniRule"/>
</dbReference>
<keyword evidence="4 9" id="KW-0694">RNA-binding</keyword>
<comment type="function">
    <text evidence="1 9">One of the primary rRNA binding proteins, it binds directly to 16S rRNA where it nucleates assembly of the body of the 30S subunit.</text>
</comment>
<dbReference type="GO" id="GO:0015935">
    <property type="term" value="C:small ribosomal subunit"/>
    <property type="evidence" value="ECO:0007669"/>
    <property type="project" value="InterPro"/>
</dbReference>